<evidence type="ECO:0000313" key="2">
    <source>
        <dbReference type="EMBL" id="GER41040.1"/>
    </source>
</evidence>
<reference evidence="3" key="1">
    <citation type="journal article" date="2019" name="Curr. Biol.">
        <title>Genome Sequence of Striga asiatica Provides Insight into the Evolution of Plant Parasitism.</title>
        <authorList>
            <person name="Yoshida S."/>
            <person name="Kim S."/>
            <person name="Wafula E.K."/>
            <person name="Tanskanen J."/>
            <person name="Kim Y.M."/>
            <person name="Honaas L."/>
            <person name="Yang Z."/>
            <person name="Spallek T."/>
            <person name="Conn C.E."/>
            <person name="Ichihashi Y."/>
            <person name="Cheong K."/>
            <person name="Cui S."/>
            <person name="Der J.P."/>
            <person name="Gundlach H."/>
            <person name="Jiao Y."/>
            <person name="Hori C."/>
            <person name="Ishida J.K."/>
            <person name="Kasahara H."/>
            <person name="Kiba T."/>
            <person name="Kim M.S."/>
            <person name="Koo N."/>
            <person name="Laohavisit A."/>
            <person name="Lee Y.H."/>
            <person name="Lumba S."/>
            <person name="McCourt P."/>
            <person name="Mortimer J.C."/>
            <person name="Mutuku J.M."/>
            <person name="Nomura T."/>
            <person name="Sasaki-Sekimoto Y."/>
            <person name="Seto Y."/>
            <person name="Wang Y."/>
            <person name="Wakatake T."/>
            <person name="Sakakibara H."/>
            <person name="Demura T."/>
            <person name="Yamaguchi S."/>
            <person name="Yoneyama K."/>
            <person name="Manabe R.I."/>
            <person name="Nelson D.C."/>
            <person name="Schulman A.H."/>
            <person name="Timko M.P."/>
            <person name="dePamphilis C.W."/>
            <person name="Choi D."/>
            <person name="Shirasu K."/>
        </authorList>
    </citation>
    <scope>NUCLEOTIDE SEQUENCE [LARGE SCALE GENOMIC DNA]</scope>
    <source>
        <strain evidence="3">cv. UVA1</strain>
    </source>
</reference>
<keyword evidence="1" id="KW-1133">Transmembrane helix</keyword>
<sequence>MKLHKFNNFKFSYISGNVKEAVHCTPITLNTLKRPESPEMSISNLGAIIALYPIKVLSLKYTRHIIWYCVYDKSNHDQISKREYQMQIHDPVIKSIIRPGSLAMKLNTRMERHIIFAHKLVKFYIVGILPPLFPIWCVACTLLGAKHVLLGQHFDSILQLLTCGGYILLIGPSAEEVQETSGSYPECVECGDKPAPVIPSDLKASGTFHTDRHGQSHNCKMDNYLPQAYQPRILRMYHRIASQEKMKNFTMMQNLDIELKTKDYGKFILTYVTGMHPQPHVAQVGT</sequence>
<protein>
    <submittedName>
        <fullName evidence="2">Suppressor of silencing P0</fullName>
    </submittedName>
</protein>
<keyword evidence="3" id="KW-1185">Reference proteome</keyword>
<dbReference type="AlphaFoldDB" id="A0A5A7Q754"/>
<evidence type="ECO:0000313" key="3">
    <source>
        <dbReference type="Proteomes" id="UP000325081"/>
    </source>
</evidence>
<comment type="caution">
    <text evidence="2">The sequence shown here is derived from an EMBL/GenBank/DDBJ whole genome shotgun (WGS) entry which is preliminary data.</text>
</comment>
<organism evidence="2 3">
    <name type="scientific">Striga asiatica</name>
    <name type="common">Asiatic witchweed</name>
    <name type="synonym">Buchnera asiatica</name>
    <dbReference type="NCBI Taxonomy" id="4170"/>
    <lineage>
        <taxon>Eukaryota</taxon>
        <taxon>Viridiplantae</taxon>
        <taxon>Streptophyta</taxon>
        <taxon>Embryophyta</taxon>
        <taxon>Tracheophyta</taxon>
        <taxon>Spermatophyta</taxon>
        <taxon>Magnoliopsida</taxon>
        <taxon>eudicotyledons</taxon>
        <taxon>Gunneridae</taxon>
        <taxon>Pentapetalae</taxon>
        <taxon>asterids</taxon>
        <taxon>lamiids</taxon>
        <taxon>Lamiales</taxon>
        <taxon>Orobanchaceae</taxon>
        <taxon>Buchnereae</taxon>
        <taxon>Striga</taxon>
    </lineage>
</organism>
<gene>
    <name evidence="2" type="ORF">STAS_17739</name>
</gene>
<feature type="transmembrane region" description="Helical" evidence="1">
    <location>
        <begin position="120"/>
        <end position="145"/>
    </location>
</feature>
<proteinExistence type="predicted"/>
<keyword evidence="1" id="KW-0812">Transmembrane</keyword>
<keyword evidence="1" id="KW-0472">Membrane</keyword>
<accession>A0A5A7Q754</accession>
<evidence type="ECO:0000256" key="1">
    <source>
        <dbReference type="SAM" id="Phobius"/>
    </source>
</evidence>
<name>A0A5A7Q754_STRAF</name>
<dbReference type="EMBL" id="BKCP01006060">
    <property type="protein sequence ID" value="GER41040.1"/>
    <property type="molecule type" value="Genomic_DNA"/>
</dbReference>
<dbReference type="Proteomes" id="UP000325081">
    <property type="component" value="Unassembled WGS sequence"/>
</dbReference>